<dbReference type="PANTHER" id="PTHR44324">
    <property type="entry name" value="WD40 REPEAT DOMAIN 95"/>
    <property type="match status" value="1"/>
</dbReference>
<accession>A0AAV2ZEX4</accession>
<gene>
    <name evidence="6" type="ORF">N0F65_003312</name>
</gene>
<feature type="compositionally biased region" description="Polar residues" evidence="4">
    <location>
        <begin position="1364"/>
        <end position="1373"/>
    </location>
</feature>
<feature type="compositionally biased region" description="Basic residues" evidence="4">
    <location>
        <begin position="1482"/>
        <end position="1492"/>
    </location>
</feature>
<dbReference type="Pfam" id="PF13202">
    <property type="entry name" value="EF-hand_5"/>
    <property type="match status" value="2"/>
</dbReference>
<feature type="domain" description="EF-hand" evidence="5">
    <location>
        <begin position="1582"/>
        <end position="1617"/>
    </location>
</feature>
<dbReference type="Gene3D" id="2.130.10.10">
    <property type="entry name" value="YVTN repeat-like/Quinoprotein amine dehydrogenase"/>
    <property type="match status" value="2"/>
</dbReference>
<feature type="region of interest" description="Disordered" evidence="4">
    <location>
        <begin position="777"/>
        <end position="875"/>
    </location>
</feature>
<dbReference type="SUPFAM" id="SSF47473">
    <property type="entry name" value="EF-hand"/>
    <property type="match status" value="2"/>
</dbReference>
<dbReference type="PROSITE" id="PS00018">
    <property type="entry name" value="EF_HAND_1"/>
    <property type="match status" value="5"/>
</dbReference>
<feature type="region of interest" description="Disordered" evidence="4">
    <location>
        <begin position="1137"/>
        <end position="1163"/>
    </location>
</feature>
<dbReference type="InterPro" id="IPR036322">
    <property type="entry name" value="WD40_repeat_dom_sf"/>
</dbReference>
<feature type="compositionally biased region" description="Low complexity" evidence="4">
    <location>
        <begin position="861"/>
        <end position="875"/>
    </location>
</feature>
<dbReference type="SMART" id="SM00320">
    <property type="entry name" value="WD40"/>
    <property type="match status" value="10"/>
</dbReference>
<dbReference type="SMART" id="SM00054">
    <property type="entry name" value="EFh"/>
    <property type="match status" value="5"/>
</dbReference>
<keyword evidence="3" id="KW-0853">WD repeat</keyword>
<comment type="caution">
    <text evidence="6">The sequence shown here is derived from an EMBL/GenBank/DDBJ whole genome shotgun (WGS) entry which is preliminary data.</text>
</comment>
<feature type="domain" description="EF-hand" evidence="5">
    <location>
        <begin position="1693"/>
        <end position="1726"/>
    </location>
</feature>
<dbReference type="PROSITE" id="PS50294">
    <property type="entry name" value="WD_REPEATS_REGION"/>
    <property type="match status" value="1"/>
</dbReference>
<feature type="compositionally biased region" description="Basic and acidic residues" evidence="4">
    <location>
        <begin position="159"/>
        <end position="168"/>
    </location>
</feature>
<dbReference type="InterPro" id="IPR015943">
    <property type="entry name" value="WD40/YVTN_repeat-like_dom_sf"/>
</dbReference>
<name>A0AAV2ZEX4_9STRA</name>
<dbReference type="InterPro" id="IPR018247">
    <property type="entry name" value="EF_Hand_1_Ca_BS"/>
</dbReference>
<evidence type="ECO:0000256" key="2">
    <source>
        <dbReference type="ARBA" id="ARBA00022837"/>
    </source>
</evidence>
<sequence>MAAAALLQYQACLGIMVRLKVEDLTTLRRDFDRHGRGLSLNEFVSVMLDRVSWDVDNVVSFVQDLVELFAQVDVNGDGAMEWEEFTSAIIEGGMGTISDDTNWRDLRYEENPHFTDVLNRPTKRIQFLPEFRKLLLYENTRPVLEILDPSTLLPNDNLAPKDDSRNDDDGNGDDSATSALASDLLSHDPNNFFTPTLTLVNKFHPLCYIAGYRRDQDEVRSERSPVQVLKYLSKVDLLAVSAGDLKITFWSTMILTATSSSALETPSPVAIVHTPRPQRVIEWNPSNQLLFSISADLIITVWHVKREQRGHDSKGSCEVSLLTTLKKHTDLLQDLLVLNPETLLSCGMDSMIYVWDAESLQLKQARHAHRRGVRLLTKLSAHLFLSAGFEGEVFGWDISPIATTPVFRLWGHNAPVCCIQLIPVGHATHGTGERRPALRLEAGNAMLADQAITVDDDGWFKWWDLSNVLSTEGTDADAANSHCLQTFRIGSDKYPWRAHSLVVLHGGQIILAAGLHKLKLLQRVRLKPKVVASNVVLYNSVSFTLLTTTDKELRVWDAVSGALIRVYRPACTSEITCIDMDARQRKLVVGTQNGQLLVINYLNGALLKQWTPHQFQVSAIIYCKEDQTVLTASWDRSIRVYDDSASTNALLRCVTDAHDSDIRCLAYCYAMSLVASGSSDGTIKIWDYIYFQLEETCPMPVANEVDALEFVDPYPMLVSGHENGMICCWNLTPTQPCSLIVVLHPFDVPLGVDLAPDNVSCADTNSVPATVRTADAANEAATVDNEEGVKAVDTSRTNSPESGQTSARASARGGSSAAESGQASARSNANTSAHANSNVSASANPSATASTTTNDSDHVNSSASPTARTSASARATASARAIATARAIASARANVTPDPGLPHDHVSPAGGVSALQIFYDESGGEVIAGDIRKGRFIIVCANVSGDMAVVDISHVISQCHLLAFREESLPFNHHRSYNPRRRFLRHGRNAKRLNAPVKRRFGVQPHITESMAVVMARWRAHHGVVRCLRVVDEPLSIVSCSCDKHVMVWTLDGACLGSLATGAHLQSTLQPSVGWRWPIDVNSANQAKRAQAEAIWETMKAEKMRRLERKKRFAVQELRRQRQTSVGWPTTQANVRNTPELSRSTASPAASTTEAFRLDEHDEEGRDVKDRLFMQLQGGATWKQSAFQVARQKAWEKERVKFKERMARIVKKKTKQAVAASGNNKDEFKVDGTKSTQEEAERALAAELIKEVDDQKDPTVMPELENPMQELPFEDKDNWGVGSLNREKMMYGHFHHEQVRRNQKILSSKGAKLRRTESLKHVDLTPSTFLLERLGKSCVIHENEDVPLMATHTRKKKARGSGLSAGTRQTQSMPVLPPPEAEVDVAATSAETHTAATPAPRVKPALSLVQQHTMKDLFKQYDQMIQQQEEDEKQLYDTSGLLTRGFGRQGTIASDIGLVPTSDATVPVEAVDAPVPTPDSRHHQRKSYIMSQHKKLTKKASSRFNNTTVNGEPATPATLALMEKKHRIRSDQVLMRQDHFGPYPREDIINVFRTFQAIDKDHSGAITLTELMDGAGMFSGTHLKENIMGIFSSIDTDESGHIDLRELCGAVFHDAPDYVLEEILRYCTILDSAEKSKKARKKQLTPEAIEELKQLFRLYDVDHNGDIDVDELFEALQYNDKFYDGGNSSSRVISREDVARIISKYDVNTNHSLDINEFIELFRDEQ</sequence>
<dbReference type="InterPro" id="IPR011992">
    <property type="entry name" value="EF-hand-dom_pair"/>
</dbReference>
<dbReference type="PROSITE" id="PS50222">
    <property type="entry name" value="EF_HAND_2"/>
    <property type="match status" value="5"/>
</dbReference>
<feature type="domain" description="EF-hand" evidence="5">
    <location>
        <begin position="1546"/>
        <end position="1581"/>
    </location>
</feature>
<dbReference type="InterPro" id="IPR001680">
    <property type="entry name" value="WD40_rpt"/>
</dbReference>
<feature type="domain" description="EF-hand" evidence="5">
    <location>
        <begin position="60"/>
        <end position="95"/>
    </location>
</feature>
<evidence type="ECO:0000313" key="7">
    <source>
        <dbReference type="Proteomes" id="UP001146120"/>
    </source>
</evidence>
<reference evidence="6" key="1">
    <citation type="submission" date="2022-11" db="EMBL/GenBank/DDBJ databases">
        <authorList>
            <person name="Morgan W.R."/>
            <person name="Tartar A."/>
        </authorList>
    </citation>
    <scope>NUCLEOTIDE SEQUENCE</scope>
    <source>
        <strain evidence="6">ARSEF 373</strain>
    </source>
</reference>
<dbReference type="InterPro" id="IPR051242">
    <property type="entry name" value="WD-EF-hand_domain"/>
</dbReference>
<evidence type="ECO:0000256" key="4">
    <source>
        <dbReference type="SAM" id="MobiDB-lite"/>
    </source>
</evidence>
<dbReference type="PANTHER" id="PTHR44324:SF4">
    <property type="entry name" value="WD40 REPEAT DOMAIN 95"/>
    <property type="match status" value="1"/>
</dbReference>
<dbReference type="InterPro" id="IPR002048">
    <property type="entry name" value="EF_hand_dom"/>
</dbReference>
<organism evidence="6 7">
    <name type="scientific">Lagenidium giganteum</name>
    <dbReference type="NCBI Taxonomy" id="4803"/>
    <lineage>
        <taxon>Eukaryota</taxon>
        <taxon>Sar</taxon>
        <taxon>Stramenopiles</taxon>
        <taxon>Oomycota</taxon>
        <taxon>Peronosporomycetes</taxon>
        <taxon>Pythiales</taxon>
        <taxon>Pythiaceae</taxon>
    </lineage>
</organism>
<protein>
    <recommendedName>
        <fullName evidence="5">EF-hand domain-containing protein</fullName>
    </recommendedName>
</protein>
<feature type="region of interest" description="Disordered" evidence="4">
    <location>
        <begin position="1352"/>
        <end position="1377"/>
    </location>
</feature>
<dbReference type="Pfam" id="PF00400">
    <property type="entry name" value="WD40"/>
    <property type="match status" value="3"/>
</dbReference>
<reference evidence="6" key="2">
    <citation type="journal article" date="2023" name="Microbiol Resour">
        <title>Decontamination and Annotation of the Draft Genome Sequence of the Oomycete Lagenidium giganteum ARSEF 373.</title>
        <authorList>
            <person name="Morgan W.R."/>
            <person name="Tartar A."/>
        </authorList>
    </citation>
    <scope>NUCLEOTIDE SEQUENCE</scope>
    <source>
        <strain evidence="6">ARSEF 373</strain>
    </source>
</reference>
<feature type="compositionally biased region" description="Polar residues" evidence="4">
    <location>
        <begin position="794"/>
        <end position="805"/>
    </location>
</feature>
<dbReference type="SUPFAM" id="SSF50978">
    <property type="entry name" value="WD40 repeat-like"/>
    <property type="match status" value="1"/>
</dbReference>
<keyword evidence="2" id="KW-0106">Calcium</keyword>
<dbReference type="EMBL" id="DAKRPA010000023">
    <property type="protein sequence ID" value="DBA03065.1"/>
    <property type="molecule type" value="Genomic_DNA"/>
</dbReference>
<proteinExistence type="predicted"/>
<dbReference type="Proteomes" id="UP001146120">
    <property type="component" value="Unassembled WGS sequence"/>
</dbReference>
<feature type="compositionally biased region" description="Low complexity" evidence="4">
    <location>
        <begin position="806"/>
        <end position="854"/>
    </location>
</feature>
<evidence type="ECO:0000256" key="3">
    <source>
        <dbReference type="PROSITE-ProRule" id="PRU00221"/>
    </source>
</evidence>
<feature type="compositionally biased region" description="Low complexity" evidence="4">
    <location>
        <begin position="1144"/>
        <end position="1153"/>
    </location>
</feature>
<evidence type="ECO:0000313" key="6">
    <source>
        <dbReference type="EMBL" id="DBA03065.1"/>
    </source>
</evidence>
<feature type="region of interest" description="Disordered" evidence="4">
    <location>
        <begin position="1472"/>
        <end position="1492"/>
    </location>
</feature>
<evidence type="ECO:0000259" key="5">
    <source>
        <dbReference type="PROSITE" id="PS50222"/>
    </source>
</evidence>
<feature type="region of interest" description="Disordered" evidence="4">
    <location>
        <begin position="155"/>
        <end position="178"/>
    </location>
</feature>
<evidence type="ECO:0000256" key="1">
    <source>
        <dbReference type="ARBA" id="ARBA00022737"/>
    </source>
</evidence>
<dbReference type="PROSITE" id="PS50082">
    <property type="entry name" value="WD_REPEATS_2"/>
    <property type="match status" value="1"/>
</dbReference>
<dbReference type="Gene3D" id="1.10.238.10">
    <property type="entry name" value="EF-hand"/>
    <property type="match status" value="3"/>
</dbReference>
<dbReference type="GO" id="GO:0005509">
    <property type="term" value="F:calcium ion binding"/>
    <property type="evidence" value="ECO:0007669"/>
    <property type="project" value="InterPro"/>
</dbReference>
<dbReference type="Pfam" id="PF13499">
    <property type="entry name" value="EF-hand_7"/>
    <property type="match status" value="1"/>
</dbReference>
<feature type="repeat" description="WD" evidence="3">
    <location>
        <begin position="655"/>
        <end position="687"/>
    </location>
</feature>
<feature type="domain" description="EF-hand" evidence="5">
    <location>
        <begin position="1647"/>
        <end position="1682"/>
    </location>
</feature>
<keyword evidence="7" id="KW-1185">Reference proteome</keyword>
<keyword evidence="1" id="KW-0677">Repeat</keyword>